<sequence length="167" mass="18150">MDRPVAFSLHGLPVRLVAPDLPLAPAPDTLQGQLPWLAGPDEPHPRDPATIGGSDGNEQARQLVGAMARGMVEVLQHRRSPSQLEQWMDDQSHLLLLAWSRQHDWSGAQLASVHACRVATRAVEGSVQLRQAGRVFAVLLRLEHAYGRWLVTVFDVISPPAVGSAVA</sequence>
<reference evidence="2 3" key="1">
    <citation type="submission" date="2018-11" db="EMBL/GenBank/DDBJ databases">
        <title>Sequencing the genomes of 1000 actinobacteria strains.</title>
        <authorList>
            <person name="Klenk H.-P."/>
        </authorList>
    </citation>
    <scope>NUCLEOTIDE SEQUENCE [LARGE SCALE GENOMIC DNA]</scope>
    <source>
        <strain evidence="2 3">DSM 10546</strain>
    </source>
</reference>
<dbReference type="Pfam" id="PF20060">
    <property type="entry name" value="DUF6459"/>
    <property type="match status" value="1"/>
</dbReference>
<comment type="caution">
    <text evidence="2">The sequence shown here is derived from an EMBL/GenBank/DDBJ whole genome shotgun (WGS) entry which is preliminary data.</text>
</comment>
<organism evidence="2 3">
    <name type="scientific">Luteococcus japonicus</name>
    <dbReference type="NCBI Taxonomy" id="33984"/>
    <lineage>
        <taxon>Bacteria</taxon>
        <taxon>Bacillati</taxon>
        <taxon>Actinomycetota</taxon>
        <taxon>Actinomycetes</taxon>
        <taxon>Propionibacteriales</taxon>
        <taxon>Propionibacteriaceae</taxon>
        <taxon>Luteococcus</taxon>
    </lineage>
</organism>
<feature type="region of interest" description="Disordered" evidence="1">
    <location>
        <begin position="28"/>
        <end position="57"/>
    </location>
</feature>
<protein>
    <submittedName>
        <fullName evidence="2">Uncharacterized protein</fullName>
    </submittedName>
</protein>
<evidence type="ECO:0000313" key="3">
    <source>
        <dbReference type="Proteomes" id="UP000275749"/>
    </source>
</evidence>
<dbReference type="RefSeq" id="WP_123576707.1">
    <property type="nucleotide sequence ID" value="NZ_RKHG01000001.1"/>
</dbReference>
<accession>A0A3N1ZYU0</accession>
<evidence type="ECO:0000313" key="2">
    <source>
        <dbReference type="EMBL" id="ROR56015.1"/>
    </source>
</evidence>
<proteinExistence type="predicted"/>
<dbReference type="AlphaFoldDB" id="A0A3N1ZYU0"/>
<dbReference type="InterPro" id="IPR045596">
    <property type="entry name" value="DUF6459"/>
</dbReference>
<dbReference type="Proteomes" id="UP000275749">
    <property type="component" value="Unassembled WGS sequence"/>
</dbReference>
<name>A0A3N1ZYU0_9ACTN</name>
<evidence type="ECO:0000256" key="1">
    <source>
        <dbReference type="SAM" id="MobiDB-lite"/>
    </source>
</evidence>
<gene>
    <name evidence="2" type="ORF">EDD41_3311</name>
</gene>
<dbReference type="EMBL" id="RKHG01000001">
    <property type="protein sequence ID" value="ROR56015.1"/>
    <property type="molecule type" value="Genomic_DNA"/>
</dbReference>